<gene>
    <name evidence="2" type="ORF">PCOR1329_LOCUS62070</name>
</gene>
<feature type="region of interest" description="Disordered" evidence="1">
    <location>
        <begin position="1"/>
        <end position="26"/>
    </location>
</feature>
<organism evidence="2 3">
    <name type="scientific">Prorocentrum cordatum</name>
    <dbReference type="NCBI Taxonomy" id="2364126"/>
    <lineage>
        <taxon>Eukaryota</taxon>
        <taxon>Sar</taxon>
        <taxon>Alveolata</taxon>
        <taxon>Dinophyceae</taxon>
        <taxon>Prorocentrales</taxon>
        <taxon>Prorocentraceae</taxon>
        <taxon>Prorocentrum</taxon>
    </lineage>
</organism>
<evidence type="ECO:0000313" key="2">
    <source>
        <dbReference type="EMBL" id="CAK0878241.1"/>
    </source>
</evidence>
<name>A0ABN9VX73_9DINO</name>
<reference evidence="2" key="1">
    <citation type="submission" date="2023-10" db="EMBL/GenBank/DDBJ databases">
        <authorList>
            <person name="Chen Y."/>
            <person name="Shah S."/>
            <person name="Dougan E. K."/>
            <person name="Thang M."/>
            <person name="Chan C."/>
        </authorList>
    </citation>
    <scope>NUCLEOTIDE SEQUENCE [LARGE SCALE GENOMIC DNA]</scope>
</reference>
<evidence type="ECO:0000313" key="3">
    <source>
        <dbReference type="Proteomes" id="UP001189429"/>
    </source>
</evidence>
<sequence>RRSGQRAAGSTPPPWPGATPARTSCAGQWSARWLSSKTRPNFGMLPRWTSSSSEWTWAQPTFLSPLAPT</sequence>
<dbReference type="EMBL" id="CAUYUJ010017828">
    <property type="protein sequence ID" value="CAK0878241.1"/>
    <property type="molecule type" value="Genomic_DNA"/>
</dbReference>
<feature type="non-terminal residue" evidence="2">
    <location>
        <position position="69"/>
    </location>
</feature>
<accession>A0ABN9VX73</accession>
<evidence type="ECO:0000256" key="1">
    <source>
        <dbReference type="SAM" id="MobiDB-lite"/>
    </source>
</evidence>
<feature type="non-terminal residue" evidence="2">
    <location>
        <position position="1"/>
    </location>
</feature>
<dbReference type="Proteomes" id="UP001189429">
    <property type="component" value="Unassembled WGS sequence"/>
</dbReference>
<protein>
    <submittedName>
        <fullName evidence="2">Uncharacterized protein</fullName>
    </submittedName>
</protein>
<proteinExistence type="predicted"/>
<keyword evidence="3" id="KW-1185">Reference proteome</keyword>
<comment type="caution">
    <text evidence="2">The sequence shown here is derived from an EMBL/GenBank/DDBJ whole genome shotgun (WGS) entry which is preliminary data.</text>
</comment>